<dbReference type="Pfam" id="PF01075">
    <property type="entry name" value="Glyco_transf_9"/>
    <property type="match status" value="1"/>
</dbReference>
<keyword evidence="4" id="KW-1185">Reference proteome</keyword>
<keyword evidence="2" id="KW-0808">Transferase</keyword>
<evidence type="ECO:0000313" key="3">
    <source>
        <dbReference type="EMBL" id="OAM89957.1"/>
    </source>
</evidence>
<protein>
    <recommendedName>
        <fullName evidence="5">Glycosyl transferase</fullName>
    </recommendedName>
</protein>
<reference evidence="3 4" key="1">
    <citation type="submission" date="2016-01" db="EMBL/GenBank/DDBJ databases">
        <title>High potential of lignocellulose degradation of a new Verrucomicrobia species.</title>
        <authorList>
            <person name="Wang Y."/>
            <person name="Shi Y."/>
            <person name="Qiu Z."/>
            <person name="Liu S."/>
            <person name="Yang H."/>
        </authorList>
    </citation>
    <scope>NUCLEOTIDE SEQUENCE [LARGE SCALE GENOMIC DNA]</scope>
    <source>
        <strain evidence="3 4">TSB47</strain>
    </source>
</reference>
<dbReference type="InterPro" id="IPR051199">
    <property type="entry name" value="LPS_LOS_Heptosyltrfase"/>
</dbReference>
<dbReference type="OrthoDB" id="7051822at2"/>
<accession>A0A178IKY2</accession>
<keyword evidence="1" id="KW-0328">Glycosyltransferase</keyword>
<dbReference type="SUPFAM" id="SSF53756">
    <property type="entry name" value="UDP-Glycosyltransferase/glycogen phosphorylase"/>
    <property type="match status" value="1"/>
</dbReference>
<dbReference type="EMBL" id="LRRQ01000076">
    <property type="protein sequence ID" value="OAM89957.1"/>
    <property type="molecule type" value="Genomic_DNA"/>
</dbReference>
<dbReference type="Gene3D" id="3.40.50.2000">
    <property type="entry name" value="Glycogen Phosphorylase B"/>
    <property type="match status" value="1"/>
</dbReference>
<evidence type="ECO:0000256" key="2">
    <source>
        <dbReference type="ARBA" id="ARBA00022679"/>
    </source>
</evidence>
<sequence length="374" mass="42894">MKPETPAPPVPAGLLEKPGKILFIMHPGIGDFCYLQNFFRELAARFPSLEMHLWVGEHRITDDPAKWDGLKNFILYDWLAACPFFKKIYRNNYSPAGLAAAVAEARAGNYPVITTLVLTRWHWYAKLARSICRDGIVISAMRPFDIKGWLKTFPYKKPDIAFPSAPAKVEHISDIFSWWFRRLFSCGLPVEKRMPFMHIPGEWTRWADGFIKKNGTDGKKLVFVNVTAKDWKRCWPLESGFAVIKNMQQHPVWKDAVFLLNTMPEAVAQTQRKLDASGLQNTRLFSAAENFFQLPSVMHRCALVLTVDTSTMHLANAVRVPLVALMRLKTSLWRPLDTQNTKLVTTTRRRDIMDEISPARTLRAILTQKQTIHE</sequence>
<dbReference type="GO" id="GO:0008713">
    <property type="term" value="F:ADP-heptose-lipopolysaccharide heptosyltransferase activity"/>
    <property type="evidence" value="ECO:0007669"/>
    <property type="project" value="TreeGrafter"/>
</dbReference>
<evidence type="ECO:0008006" key="5">
    <source>
        <dbReference type="Google" id="ProtNLM"/>
    </source>
</evidence>
<dbReference type="GO" id="GO:0009244">
    <property type="term" value="P:lipopolysaccharide core region biosynthetic process"/>
    <property type="evidence" value="ECO:0007669"/>
    <property type="project" value="TreeGrafter"/>
</dbReference>
<dbReference type="PANTHER" id="PTHR30160">
    <property type="entry name" value="TETRAACYLDISACCHARIDE 4'-KINASE-RELATED"/>
    <property type="match status" value="1"/>
</dbReference>
<dbReference type="AlphaFoldDB" id="A0A178IKY2"/>
<dbReference type="GO" id="GO:0005829">
    <property type="term" value="C:cytosol"/>
    <property type="evidence" value="ECO:0007669"/>
    <property type="project" value="TreeGrafter"/>
</dbReference>
<proteinExistence type="predicted"/>
<dbReference type="STRING" id="1184151.AW736_11670"/>
<evidence type="ECO:0000256" key="1">
    <source>
        <dbReference type="ARBA" id="ARBA00022676"/>
    </source>
</evidence>
<gene>
    <name evidence="3" type="ORF">AW736_11670</name>
</gene>
<dbReference type="InterPro" id="IPR002201">
    <property type="entry name" value="Glyco_trans_9"/>
</dbReference>
<organism evidence="3 4">
    <name type="scientific">Termitidicoccus mucosus</name>
    <dbReference type="NCBI Taxonomy" id="1184151"/>
    <lineage>
        <taxon>Bacteria</taxon>
        <taxon>Pseudomonadati</taxon>
        <taxon>Verrucomicrobiota</taxon>
        <taxon>Opitutia</taxon>
        <taxon>Opitutales</taxon>
        <taxon>Opitutaceae</taxon>
        <taxon>Termitidicoccus</taxon>
    </lineage>
</organism>
<name>A0A178IKY2_9BACT</name>
<evidence type="ECO:0000313" key="4">
    <source>
        <dbReference type="Proteomes" id="UP000078486"/>
    </source>
</evidence>
<dbReference type="Proteomes" id="UP000078486">
    <property type="component" value="Unassembled WGS sequence"/>
</dbReference>
<comment type="caution">
    <text evidence="3">The sequence shown here is derived from an EMBL/GenBank/DDBJ whole genome shotgun (WGS) entry which is preliminary data.</text>
</comment>
<dbReference type="RefSeq" id="WP_068770416.1">
    <property type="nucleotide sequence ID" value="NZ_CP109796.1"/>
</dbReference>